<feature type="domain" description="HTH luxR-type" evidence="4">
    <location>
        <begin position="810"/>
        <end position="875"/>
    </location>
</feature>
<dbReference type="RefSeq" id="WP_110500300.1">
    <property type="nucleotide sequence ID" value="NZ_QJVD01000006.1"/>
</dbReference>
<dbReference type="Proteomes" id="UP000247832">
    <property type="component" value="Unassembled WGS sequence"/>
</dbReference>
<dbReference type="SMART" id="SM00421">
    <property type="entry name" value="HTH_LUXR"/>
    <property type="match status" value="1"/>
</dbReference>
<evidence type="ECO:0000256" key="2">
    <source>
        <dbReference type="ARBA" id="ARBA00023125"/>
    </source>
</evidence>
<dbReference type="OrthoDB" id="3197423at2"/>
<dbReference type="AlphaFoldDB" id="A0A2V5LE67"/>
<sequence>MARRANVDDIVAQLEDRSSRGVLVVGPHGAGKTWMLGRVIAALGSGCTTIRLSPSKALSLVPFGAVNARVGQKLVRSSDFYEVLSGLLGQVESEFATAEKVFLMVDNGEYLDEQSAAVITQVIMSTDAKLILVDHPGGHHTHMRELWRDGHLARFELAPLKSRDVQDFIANVLGGRVSGAAADYLSSRSAGNPLVLKGLVAGALEEGSLQLADGVWMLNHPGDGLGSESRDFLQMDLDQLTSESRRMIEILALAGPLPLDVLLDLTDTDTIDDIQQRDLVVISPGTTMTMELSRPATAGPIREMAPVGRRRRLLVDVGKVVTPGPDSGPEMVINFTRWALDCGLPVGDGQIVSAATMANHLLRVKDALQISSLHVSPQHTAALLAQRSIAHLNHNWADQARTLASKSLDLARTPDVGAAALRAVHLAYSPEQGYEAHFSAGLKSYEQRFGPVRLAADSTRADIEVSILQATMDLSLGHALAALDRLHALLAHPLCANRIDQTLLKSMLCEIFTTTGRLTSASRIACEVIAELESTDGFPRPDIALLAYARAVSAFIYDADWELARQFLEPAIVTNPDLMLFAGGLRDLGAAMMYSKRGHVDEALAALRPAVAALMDYDPWLVLPMAQGLFAYCLAMRGDAAGAQDRLKQFDAVDRRGSRFYHLEGAAYAAAAQVITGQADAGIRRLHQLREDCSELGYTGTELTLLSLLVRIGEKSVVPRMAVVADMIESDRRGFYQEWARAMLSGDPAGLDQASTTAMEYGLELIAAELASRAQKGYQDAGKVHHSRKTATKVVAMRDRLPGLVSPAITSNGLPQMTRREHEIALLVAVGESNSAIAGRLGVSLRTVEGHLYRTFIKLDLQSREQLAILMREKDLMGDDHGTRTAAAEPAR</sequence>
<dbReference type="InterPro" id="IPR016032">
    <property type="entry name" value="Sig_transdc_resp-reg_C-effctor"/>
</dbReference>
<dbReference type="PRINTS" id="PR00038">
    <property type="entry name" value="HTHLUXR"/>
</dbReference>
<dbReference type="SUPFAM" id="SSF52540">
    <property type="entry name" value="P-loop containing nucleoside triphosphate hydrolases"/>
    <property type="match status" value="1"/>
</dbReference>
<dbReference type="PANTHER" id="PTHR44688:SF16">
    <property type="entry name" value="DNA-BINDING TRANSCRIPTIONAL ACTIVATOR DEVR_DOSR"/>
    <property type="match status" value="1"/>
</dbReference>
<evidence type="ECO:0000313" key="6">
    <source>
        <dbReference type="Proteomes" id="UP000247832"/>
    </source>
</evidence>
<dbReference type="InterPro" id="IPR036388">
    <property type="entry name" value="WH-like_DNA-bd_sf"/>
</dbReference>
<comment type="caution">
    <text evidence="5">The sequence shown here is derived from an EMBL/GenBank/DDBJ whole genome shotgun (WGS) entry which is preliminary data.</text>
</comment>
<keyword evidence="2" id="KW-0238">DNA-binding</keyword>
<name>A0A2V5LE67_9MICC</name>
<dbReference type="InterPro" id="IPR000792">
    <property type="entry name" value="Tscrpt_reg_LuxR_C"/>
</dbReference>
<gene>
    <name evidence="5" type="ORF">CVV68_07000</name>
</gene>
<keyword evidence="6" id="KW-1185">Reference proteome</keyword>
<dbReference type="PROSITE" id="PS00622">
    <property type="entry name" value="HTH_LUXR_1"/>
    <property type="match status" value="1"/>
</dbReference>
<dbReference type="Gene3D" id="1.10.10.10">
    <property type="entry name" value="Winged helix-like DNA-binding domain superfamily/Winged helix DNA-binding domain"/>
    <property type="match status" value="1"/>
</dbReference>
<dbReference type="CDD" id="cd06170">
    <property type="entry name" value="LuxR_C_like"/>
    <property type="match status" value="1"/>
</dbReference>
<dbReference type="EMBL" id="QJVD01000006">
    <property type="protein sequence ID" value="PYI68083.1"/>
    <property type="molecule type" value="Genomic_DNA"/>
</dbReference>
<evidence type="ECO:0000256" key="1">
    <source>
        <dbReference type="ARBA" id="ARBA00023015"/>
    </source>
</evidence>
<dbReference type="PROSITE" id="PS50043">
    <property type="entry name" value="HTH_LUXR_2"/>
    <property type="match status" value="1"/>
</dbReference>
<proteinExistence type="predicted"/>
<evidence type="ECO:0000259" key="4">
    <source>
        <dbReference type="PROSITE" id="PS50043"/>
    </source>
</evidence>
<reference evidence="5 6" key="1">
    <citation type="submission" date="2018-05" db="EMBL/GenBank/DDBJ databases">
        <title>Genetic diversity of glacier-inhabiting Cryobacterium bacteria in China and description of Cryobacterium mengkeensis sp. nov. and Arthrobacter glacialis sp. nov.</title>
        <authorList>
            <person name="Liu Q."/>
            <person name="Xin Y.-H."/>
        </authorList>
    </citation>
    <scope>NUCLEOTIDE SEQUENCE [LARGE SCALE GENOMIC DNA]</scope>
    <source>
        <strain evidence="5 6">LI2</strain>
    </source>
</reference>
<keyword evidence="3" id="KW-0804">Transcription</keyword>
<dbReference type="SUPFAM" id="SSF46894">
    <property type="entry name" value="C-terminal effector domain of the bipartite response regulators"/>
    <property type="match status" value="1"/>
</dbReference>
<dbReference type="GO" id="GO:0006355">
    <property type="term" value="P:regulation of DNA-templated transcription"/>
    <property type="evidence" value="ECO:0007669"/>
    <property type="project" value="InterPro"/>
</dbReference>
<dbReference type="GO" id="GO:0003677">
    <property type="term" value="F:DNA binding"/>
    <property type="evidence" value="ECO:0007669"/>
    <property type="project" value="UniProtKB-KW"/>
</dbReference>
<dbReference type="PANTHER" id="PTHR44688">
    <property type="entry name" value="DNA-BINDING TRANSCRIPTIONAL ACTIVATOR DEVR_DOSR"/>
    <property type="match status" value="1"/>
</dbReference>
<accession>A0A2V5LE67</accession>
<evidence type="ECO:0000313" key="5">
    <source>
        <dbReference type="EMBL" id="PYI68083.1"/>
    </source>
</evidence>
<organism evidence="5 6">
    <name type="scientific">Arthrobacter livingstonensis</name>
    <dbReference type="NCBI Taxonomy" id="670078"/>
    <lineage>
        <taxon>Bacteria</taxon>
        <taxon>Bacillati</taxon>
        <taxon>Actinomycetota</taxon>
        <taxon>Actinomycetes</taxon>
        <taxon>Micrococcales</taxon>
        <taxon>Micrococcaceae</taxon>
        <taxon>Arthrobacter</taxon>
    </lineage>
</organism>
<evidence type="ECO:0000256" key="3">
    <source>
        <dbReference type="ARBA" id="ARBA00023163"/>
    </source>
</evidence>
<keyword evidence="1" id="KW-0805">Transcription regulation</keyword>
<dbReference type="Pfam" id="PF00196">
    <property type="entry name" value="GerE"/>
    <property type="match status" value="1"/>
</dbReference>
<dbReference type="InterPro" id="IPR027417">
    <property type="entry name" value="P-loop_NTPase"/>
</dbReference>
<protein>
    <recommendedName>
        <fullName evidence="4">HTH luxR-type domain-containing protein</fullName>
    </recommendedName>
</protein>